<organism evidence="1 2">
    <name type="scientific">Candidatus Gottesmanbacteria bacterium RIFCSPHIGHO2_02_FULL_40_13</name>
    <dbReference type="NCBI Taxonomy" id="1798384"/>
    <lineage>
        <taxon>Bacteria</taxon>
        <taxon>Candidatus Gottesmaniibacteriota</taxon>
    </lineage>
</organism>
<protein>
    <recommendedName>
        <fullName evidence="3">Four helix bundle protein</fullName>
    </recommendedName>
</protein>
<dbReference type="AlphaFoldDB" id="A0A1F6A899"/>
<accession>A0A1F6A899</accession>
<dbReference type="STRING" id="1798384.A3D03_04180"/>
<dbReference type="InterPro" id="IPR036583">
    <property type="entry name" value="23S_rRNA_IVS_sf"/>
</dbReference>
<evidence type="ECO:0000313" key="1">
    <source>
        <dbReference type="EMBL" id="OGG20925.1"/>
    </source>
</evidence>
<evidence type="ECO:0000313" key="2">
    <source>
        <dbReference type="Proteomes" id="UP000177092"/>
    </source>
</evidence>
<dbReference type="InterPro" id="IPR012657">
    <property type="entry name" value="23S_rRNA-intervening_sequence"/>
</dbReference>
<dbReference type="SUPFAM" id="SSF158446">
    <property type="entry name" value="IVS-encoded protein-like"/>
    <property type="match status" value="1"/>
</dbReference>
<dbReference type="Proteomes" id="UP000177092">
    <property type="component" value="Unassembled WGS sequence"/>
</dbReference>
<comment type="caution">
    <text evidence="1">The sequence shown here is derived from an EMBL/GenBank/DDBJ whole genome shotgun (WGS) entry which is preliminary data.</text>
</comment>
<name>A0A1F6A899_9BACT</name>
<proteinExistence type="predicted"/>
<dbReference type="Gene3D" id="1.20.1440.60">
    <property type="entry name" value="23S rRNA-intervening sequence"/>
    <property type="match status" value="1"/>
</dbReference>
<reference evidence="1 2" key="1">
    <citation type="journal article" date="2016" name="Nat. Commun.">
        <title>Thousands of microbial genomes shed light on interconnected biogeochemical processes in an aquifer system.</title>
        <authorList>
            <person name="Anantharaman K."/>
            <person name="Brown C.T."/>
            <person name="Hug L.A."/>
            <person name="Sharon I."/>
            <person name="Castelle C.J."/>
            <person name="Probst A.J."/>
            <person name="Thomas B.C."/>
            <person name="Singh A."/>
            <person name="Wilkins M.J."/>
            <person name="Karaoz U."/>
            <person name="Brodie E.L."/>
            <person name="Williams K.H."/>
            <person name="Hubbard S.S."/>
            <person name="Banfield J.F."/>
        </authorList>
    </citation>
    <scope>NUCLEOTIDE SEQUENCE [LARGE SCALE GENOMIC DNA]</scope>
</reference>
<dbReference type="EMBL" id="MFJN01000033">
    <property type="protein sequence ID" value="OGG20925.1"/>
    <property type="molecule type" value="Genomic_DNA"/>
</dbReference>
<gene>
    <name evidence="1" type="ORF">A3D03_04180</name>
</gene>
<dbReference type="PANTHER" id="PTHR38471">
    <property type="entry name" value="FOUR HELIX BUNDLE PROTEIN"/>
    <property type="match status" value="1"/>
</dbReference>
<dbReference type="CDD" id="cd16377">
    <property type="entry name" value="23S_rRNA_IVP_like"/>
    <property type="match status" value="1"/>
</dbReference>
<sequence>MTVKSYKELIVWQKAMLLVKEIYLLTEKFPQDELYGLTSQIRRAGISIPSNIAEGYLRKHRKEFVQFLSISLSSAAELETQILICKSINKFKHMNFSQIDSLLLEVMKMLYVMIEKINS</sequence>
<dbReference type="Pfam" id="PF05635">
    <property type="entry name" value="23S_rRNA_IVP"/>
    <property type="match status" value="1"/>
</dbReference>
<dbReference type="NCBIfam" id="TIGR02436">
    <property type="entry name" value="four helix bundle protein"/>
    <property type="match status" value="1"/>
</dbReference>
<dbReference type="NCBIfam" id="NF008911">
    <property type="entry name" value="PRK12275.1-2"/>
    <property type="match status" value="1"/>
</dbReference>
<evidence type="ECO:0008006" key="3">
    <source>
        <dbReference type="Google" id="ProtNLM"/>
    </source>
</evidence>
<dbReference type="PANTHER" id="PTHR38471:SF2">
    <property type="entry name" value="FOUR HELIX BUNDLE PROTEIN"/>
    <property type="match status" value="1"/>
</dbReference>